<dbReference type="Proteomes" id="UP000032430">
    <property type="component" value="Chromosome I"/>
</dbReference>
<evidence type="ECO:0000256" key="1">
    <source>
        <dbReference type="ARBA" id="ARBA00002150"/>
    </source>
</evidence>
<keyword evidence="10" id="KW-1185">Reference proteome</keyword>
<dbReference type="PROSITE" id="PS00100">
    <property type="entry name" value="CAT"/>
    <property type="match status" value="1"/>
</dbReference>
<dbReference type="STRING" id="1212491.LFA_0269"/>
<sequence length="223" mass="25841">MKNDSPLFNVINLDTWPRKPYFDHYSQQVKCTYSLTIHIDIGKLLSLCKKESIKLYPVMIYLITTAINQQEELRIDYSEQGELGIWNFRSPCYTLFHDDDKTFSNLWTPYNKDFSAFYLNYLTDMETYGATKAFTPKEGEPGNTFPISCVPWLDFTAFNLNIYDDARYLAPIITIGKYTQQADKVVLPIAAQLHHAVCDGYHAGMLFELIKKLSSTPEEWINL</sequence>
<reference evidence="10" key="1">
    <citation type="submission" date="2014-09" db="EMBL/GenBank/DDBJ databases">
        <authorList>
            <person name="Gomez-Valero L."/>
        </authorList>
    </citation>
    <scope>NUCLEOTIDE SEQUENCE [LARGE SCALE GENOMIC DNA]</scope>
    <source>
        <strain evidence="10">ATCC700992</strain>
    </source>
</reference>
<organism evidence="9 10">
    <name type="scientific">Legionella fallonii LLAP-10</name>
    <dbReference type="NCBI Taxonomy" id="1212491"/>
    <lineage>
        <taxon>Bacteria</taxon>
        <taxon>Pseudomonadati</taxon>
        <taxon>Pseudomonadota</taxon>
        <taxon>Gammaproteobacteria</taxon>
        <taxon>Legionellales</taxon>
        <taxon>Legionellaceae</taxon>
        <taxon>Legionella</taxon>
    </lineage>
</organism>
<evidence type="ECO:0000256" key="7">
    <source>
        <dbReference type="RuleBase" id="RU000503"/>
    </source>
</evidence>
<protein>
    <recommendedName>
        <fullName evidence="7">Chloramphenicol acetyltransferase</fullName>
        <ecNumber evidence="7">2.3.1.28</ecNumber>
    </recommendedName>
</protein>
<comment type="function">
    <text evidence="1 7">This enzyme is an effector of chloramphenicol resistance in bacteria.</text>
</comment>
<dbReference type="RefSeq" id="WP_045094568.1">
    <property type="nucleotide sequence ID" value="NZ_LN614827.1"/>
</dbReference>
<dbReference type="OrthoDB" id="9801766at2"/>
<dbReference type="SMART" id="SM01059">
    <property type="entry name" value="CAT"/>
    <property type="match status" value="1"/>
</dbReference>
<evidence type="ECO:0000256" key="5">
    <source>
        <dbReference type="ARBA" id="ARBA00023315"/>
    </source>
</evidence>
<dbReference type="Gene3D" id="3.30.559.10">
    <property type="entry name" value="Chloramphenicol acetyltransferase-like domain"/>
    <property type="match status" value="1"/>
</dbReference>
<dbReference type="Pfam" id="PF00302">
    <property type="entry name" value="CAT"/>
    <property type="match status" value="1"/>
</dbReference>
<evidence type="ECO:0000256" key="2">
    <source>
        <dbReference type="ARBA" id="ARBA00010571"/>
    </source>
</evidence>
<evidence type="ECO:0000256" key="3">
    <source>
        <dbReference type="ARBA" id="ARBA00022679"/>
    </source>
</evidence>
<accession>A0A098FZT5</accession>
<evidence type="ECO:0000313" key="9">
    <source>
        <dbReference type="EMBL" id="CEG55743.1"/>
    </source>
</evidence>
<dbReference type="NCBIfam" id="NF000491">
    <property type="entry name" value="chloram_CatA"/>
    <property type="match status" value="1"/>
</dbReference>
<dbReference type="EC" id="2.3.1.28" evidence="7"/>
<dbReference type="KEGG" id="lfa:LFA_0269"/>
<dbReference type="PIRSF" id="PIRSF000440">
    <property type="entry name" value="CAT"/>
    <property type="match status" value="1"/>
</dbReference>
<keyword evidence="4 7" id="KW-0046">Antibiotic resistance</keyword>
<dbReference type="PANTHER" id="PTHR38474">
    <property type="entry name" value="SLR0299 PROTEIN"/>
    <property type="match status" value="1"/>
</dbReference>
<evidence type="ECO:0000256" key="6">
    <source>
        <dbReference type="PIRSR" id="PIRSR000440-1"/>
    </source>
</evidence>
<gene>
    <name evidence="9" type="primary">catQ</name>
    <name evidence="9" type="ORF">LFA_0269</name>
</gene>
<evidence type="ECO:0000313" key="10">
    <source>
        <dbReference type="Proteomes" id="UP000032430"/>
    </source>
</evidence>
<keyword evidence="3 7" id="KW-0808">Transferase</keyword>
<dbReference type="HOGENOM" id="CLU_093121_0_0_6"/>
<evidence type="ECO:0000256" key="4">
    <source>
        <dbReference type="ARBA" id="ARBA00023251"/>
    </source>
</evidence>
<dbReference type="InterPro" id="IPR018372">
    <property type="entry name" value="Chloramphenicol_AcTrfase_AS"/>
</dbReference>
<comment type="catalytic activity">
    <reaction evidence="7">
        <text>chloramphenicol + acetyl-CoA = chloramphenicol 3-acetate + CoA</text>
        <dbReference type="Rhea" id="RHEA:18421"/>
        <dbReference type="ChEBI" id="CHEBI:16730"/>
        <dbReference type="ChEBI" id="CHEBI:17698"/>
        <dbReference type="ChEBI" id="CHEBI:57287"/>
        <dbReference type="ChEBI" id="CHEBI:57288"/>
        <dbReference type="EC" id="2.3.1.28"/>
    </reaction>
</comment>
<dbReference type="EMBL" id="LN614827">
    <property type="protein sequence ID" value="CEG55743.1"/>
    <property type="molecule type" value="Genomic_DNA"/>
</dbReference>
<dbReference type="InterPro" id="IPR023213">
    <property type="entry name" value="CAT-like_dom_sf"/>
</dbReference>
<comment type="similarity">
    <text evidence="2 8">Belongs to the chloramphenicol acetyltransferase family.</text>
</comment>
<dbReference type="PANTHER" id="PTHR38474:SF2">
    <property type="entry name" value="CHLORAMPHENICOL ACETYLTRANSFERASE"/>
    <property type="match status" value="1"/>
</dbReference>
<name>A0A098FZT5_9GAMM</name>
<evidence type="ECO:0000256" key="8">
    <source>
        <dbReference type="RuleBase" id="RU004156"/>
    </source>
</evidence>
<dbReference type="SUPFAM" id="SSF52777">
    <property type="entry name" value="CoA-dependent acyltransferases"/>
    <property type="match status" value="1"/>
</dbReference>
<keyword evidence="5 7" id="KW-0012">Acyltransferase</keyword>
<dbReference type="GO" id="GO:0008811">
    <property type="term" value="F:chloramphenicol O-acetyltransferase activity"/>
    <property type="evidence" value="ECO:0007669"/>
    <property type="project" value="UniProtKB-EC"/>
</dbReference>
<dbReference type="AlphaFoldDB" id="A0A098FZT5"/>
<feature type="active site" description="Proton acceptor" evidence="6">
    <location>
        <position position="195"/>
    </location>
</feature>
<dbReference type="GO" id="GO:0046677">
    <property type="term" value="P:response to antibiotic"/>
    <property type="evidence" value="ECO:0007669"/>
    <property type="project" value="UniProtKB-KW"/>
</dbReference>
<dbReference type="InterPro" id="IPR001707">
    <property type="entry name" value="Cmp_AcTrfase"/>
</dbReference>
<proteinExistence type="inferred from homology"/>